<feature type="compositionally biased region" description="Low complexity" evidence="12">
    <location>
        <begin position="24"/>
        <end position="36"/>
    </location>
</feature>
<feature type="compositionally biased region" description="Basic residues" evidence="12">
    <location>
        <begin position="206"/>
        <end position="215"/>
    </location>
</feature>
<dbReference type="GO" id="GO:0016567">
    <property type="term" value="P:protein ubiquitination"/>
    <property type="evidence" value="ECO:0007669"/>
    <property type="project" value="UniProtKB-UniPathway"/>
</dbReference>
<dbReference type="OrthoDB" id="6270329at2759"/>
<comment type="subcellular location">
    <subcellularLocation>
        <location evidence="2">Endomembrane system</location>
    </subcellularLocation>
</comment>
<evidence type="ECO:0000256" key="3">
    <source>
        <dbReference type="ARBA" id="ARBA00004906"/>
    </source>
</evidence>
<evidence type="ECO:0000256" key="12">
    <source>
        <dbReference type="SAM" id="MobiDB-lite"/>
    </source>
</evidence>
<name>A0A388LXU6_CHABU</name>
<feature type="region of interest" description="Disordered" evidence="12">
    <location>
        <begin position="1"/>
        <end position="89"/>
    </location>
</feature>
<dbReference type="InterPro" id="IPR045103">
    <property type="entry name" value="RNF5/RNF185-like"/>
</dbReference>
<dbReference type="SMART" id="SM00184">
    <property type="entry name" value="RING"/>
    <property type="match status" value="1"/>
</dbReference>
<reference evidence="14 15" key="1">
    <citation type="journal article" date="2018" name="Cell">
        <title>The Chara Genome: Secondary Complexity and Implications for Plant Terrestrialization.</title>
        <authorList>
            <person name="Nishiyama T."/>
            <person name="Sakayama H."/>
            <person name="Vries J.D."/>
            <person name="Buschmann H."/>
            <person name="Saint-Marcoux D."/>
            <person name="Ullrich K.K."/>
            <person name="Haas F.B."/>
            <person name="Vanderstraeten L."/>
            <person name="Becker D."/>
            <person name="Lang D."/>
            <person name="Vosolsobe S."/>
            <person name="Rombauts S."/>
            <person name="Wilhelmsson P.K.I."/>
            <person name="Janitza P."/>
            <person name="Kern R."/>
            <person name="Heyl A."/>
            <person name="Rumpler F."/>
            <person name="Villalobos L.I.A.C."/>
            <person name="Clay J.M."/>
            <person name="Skokan R."/>
            <person name="Toyoda A."/>
            <person name="Suzuki Y."/>
            <person name="Kagoshima H."/>
            <person name="Schijlen E."/>
            <person name="Tajeshwar N."/>
            <person name="Catarino B."/>
            <person name="Hetherington A.J."/>
            <person name="Saltykova A."/>
            <person name="Bonnot C."/>
            <person name="Breuninger H."/>
            <person name="Symeonidi A."/>
            <person name="Radhakrishnan G.V."/>
            <person name="Van Nieuwerburgh F."/>
            <person name="Deforce D."/>
            <person name="Chang C."/>
            <person name="Karol K.G."/>
            <person name="Hedrich R."/>
            <person name="Ulvskov P."/>
            <person name="Glockner G."/>
            <person name="Delwiche C.F."/>
            <person name="Petrasek J."/>
            <person name="Van de Peer Y."/>
            <person name="Friml J."/>
            <person name="Beilby M."/>
            <person name="Dolan L."/>
            <person name="Kohara Y."/>
            <person name="Sugano S."/>
            <person name="Fujiyama A."/>
            <person name="Delaux P.-M."/>
            <person name="Quint M."/>
            <person name="TheiBen G."/>
            <person name="Hagemann M."/>
            <person name="Harholt J."/>
            <person name="Dunand C."/>
            <person name="Zachgo S."/>
            <person name="Langdale J."/>
            <person name="Maumus F."/>
            <person name="Straeten D.V.D."/>
            <person name="Gould S.B."/>
            <person name="Rensing S.A."/>
        </authorList>
    </citation>
    <scope>NUCLEOTIDE SEQUENCE [LARGE SCALE GENOMIC DNA]</scope>
    <source>
        <strain evidence="14 15">S276</strain>
    </source>
</reference>
<evidence type="ECO:0000256" key="2">
    <source>
        <dbReference type="ARBA" id="ARBA00004308"/>
    </source>
</evidence>
<keyword evidence="5" id="KW-0808">Transferase</keyword>
<keyword evidence="15" id="KW-1185">Reference proteome</keyword>
<dbReference type="UniPathway" id="UPA00143"/>
<dbReference type="Gene3D" id="3.30.40.10">
    <property type="entry name" value="Zinc/RING finger domain, C3HC4 (zinc finger)"/>
    <property type="match status" value="1"/>
</dbReference>
<dbReference type="GO" id="GO:0061630">
    <property type="term" value="F:ubiquitin protein ligase activity"/>
    <property type="evidence" value="ECO:0007669"/>
    <property type="project" value="UniProtKB-EC"/>
</dbReference>
<evidence type="ECO:0000256" key="7">
    <source>
        <dbReference type="ARBA" id="ARBA00022771"/>
    </source>
</evidence>
<feature type="compositionally biased region" description="Basic and acidic residues" evidence="12">
    <location>
        <begin position="12"/>
        <end position="23"/>
    </location>
</feature>
<dbReference type="PROSITE" id="PS50089">
    <property type="entry name" value="ZF_RING_2"/>
    <property type="match status" value="1"/>
</dbReference>
<feature type="compositionally biased region" description="Polar residues" evidence="12">
    <location>
        <begin position="1"/>
        <end position="11"/>
    </location>
</feature>
<comment type="catalytic activity">
    <reaction evidence="1">
        <text>S-ubiquitinyl-[E2 ubiquitin-conjugating enzyme]-L-cysteine + [acceptor protein]-L-lysine = [E2 ubiquitin-conjugating enzyme]-L-cysteine + N(6)-ubiquitinyl-[acceptor protein]-L-lysine.</text>
        <dbReference type="EC" id="2.3.2.27"/>
    </reaction>
</comment>
<keyword evidence="7 11" id="KW-0863">Zinc-finger</keyword>
<dbReference type="Proteomes" id="UP000265515">
    <property type="component" value="Unassembled WGS sequence"/>
</dbReference>
<evidence type="ECO:0000256" key="9">
    <source>
        <dbReference type="ARBA" id="ARBA00022833"/>
    </source>
</evidence>
<dbReference type="SUPFAM" id="SSF57850">
    <property type="entry name" value="RING/U-box"/>
    <property type="match status" value="1"/>
</dbReference>
<sequence>MASPSTSTSDEGGTRFEASRRSDGSSSTRIGRSISGQQEEMRAGLHSTGTMGGVENRTVTGDLSHRSCPGGGGAELGAEKPSSTAGAVGGGGAAGANVGTANGGTGGSNSGDGGSFECNICLELANDPVITLCGHLFCWPCLYRWLQMHVAGKECPVCKAGVDEEKVIPLYGRGNPNQMDPRKKPVTGAGIPARPQGQRPESTRPQHQRHHHHQHGPGFGFMDGEGGGPFATAQFANFTLSAGFGLFPSLFGLQYHFPGDGGFGFGPTLVGGMAAGPHGAAGQRAGQSPEVQQQQFLSKLLLMLGSFVIICLLLL</sequence>
<dbReference type="EMBL" id="BFEA01000595">
    <property type="protein sequence ID" value="GBG87095.1"/>
    <property type="molecule type" value="Genomic_DNA"/>
</dbReference>
<comment type="caution">
    <text evidence="14">The sequence shown here is derived from an EMBL/GenBank/DDBJ whole genome shotgun (WGS) entry which is preliminary data.</text>
</comment>
<evidence type="ECO:0000256" key="1">
    <source>
        <dbReference type="ARBA" id="ARBA00000900"/>
    </source>
</evidence>
<dbReference type="GO" id="GO:0005783">
    <property type="term" value="C:endoplasmic reticulum"/>
    <property type="evidence" value="ECO:0007669"/>
    <property type="project" value="InterPro"/>
</dbReference>
<dbReference type="AlphaFoldDB" id="A0A388LXU6"/>
<accession>A0A388LXU6</accession>
<dbReference type="EC" id="2.3.2.27" evidence="4"/>
<dbReference type="GO" id="GO:0006511">
    <property type="term" value="P:ubiquitin-dependent protein catabolic process"/>
    <property type="evidence" value="ECO:0007669"/>
    <property type="project" value="InterPro"/>
</dbReference>
<dbReference type="PANTHER" id="PTHR12313">
    <property type="entry name" value="E3 UBIQUITIN-PROTEIN LIGASE RNF5-RELATED"/>
    <property type="match status" value="1"/>
</dbReference>
<protein>
    <recommendedName>
        <fullName evidence="4">RING-type E3 ubiquitin transferase</fullName>
        <ecNumber evidence="4">2.3.2.27</ecNumber>
    </recommendedName>
</protein>
<dbReference type="InterPro" id="IPR017907">
    <property type="entry name" value="Znf_RING_CS"/>
</dbReference>
<dbReference type="InterPro" id="IPR018957">
    <property type="entry name" value="Znf_C3HC4_RING-type"/>
</dbReference>
<dbReference type="Gramene" id="GBG87095">
    <property type="protein sequence ID" value="GBG87095"/>
    <property type="gene ID" value="CBR_g44551"/>
</dbReference>
<evidence type="ECO:0000313" key="14">
    <source>
        <dbReference type="EMBL" id="GBG87095.1"/>
    </source>
</evidence>
<keyword evidence="8" id="KW-0833">Ubl conjugation pathway</keyword>
<comment type="pathway">
    <text evidence="3">Protein modification; protein ubiquitination.</text>
</comment>
<dbReference type="STRING" id="69332.A0A388LXU6"/>
<evidence type="ECO:0000256" key="5">
    <source>
        <dbReference type="ARBA" id="ARBA00022679"/>
    </source>
</evidence>
<feature type="domain" description="RING-type" evidence="13">
    <location>
        <begin position="118"/>
        <end position="159"/>
    </location>
</feature>
<keyword evidence="6" id="KW-0479">Metal-binding</keyword>
<evidence type="ECO:0000256" key="4">
    <source>
        <dbReference type="ARBA" id="ARBA00012483"/>
    </source>
</evidence>
<evidence type="ECO:0000313" key="15">
    <source>
        <dbReference type="Proteomes" id="UP000265515"/>
    </source>
</evidence>
<evidence type="ECO:0000259" key="13">
    <source>
        <dbReference type="PROSITE" id="PS50089"/>
    </source>
</evidence>
<proteinExistence type="predicted"/>
<dbReference type="PROSITE" id="PS00518">
    <property type="entry name" value="ZF_RING_1"/>
    <property type="match status" value="1"/>
</dbReference>
<dbReference type="Pfam" id="PF00097">
    <property type="entry name" value="zf-C3HC4"/>
    <property type="match status" value="1"/>
</dbReference>
<dbReference type="GO" id="GO:0008270">
    <property type="term" value="F:zinc ion binding"/>
    <property type="evidence" value="ECO:0007669"/>
    <property type="project" value="UniProtKB-KW"/>
</dbReference>
<organism evidence="14 15">
    <name type="scientific">Chara braunii</name>
    <name type="common">Braun's stonewort</name>
    <dbReference type="NCBI Taxonomy" id="69332"/>
    <lineage>
        <taxon>Eukaryota</taxon>
        <taxon>Viridiplantae</taxon>
        <taxon>Streptophyta</taxon>
        <taxon>Charophyceae</taxon>
        <taxon>Charales</taxon>
        <taxon>Characeae</taxon>
        <taxon>Chara</taxon>
    </lineage>
</organism>
<dbReference type="InterPro" id="IPR001841">
    <property type="entry name" value="Znf_RING"/>
</dbReference>
<evidence type="ECO:0000256" key="11">
    <source>
        <dbReference type="PROSITE-ProRule" id="PRU00175"/>
    </source>
</evidence>
<dbReference type="OMA" id="STCHECP"/>
<dbReference type="InterPro" id="IPR013083">
    <property type="entry name" value="Znf_RING/FYVE/PHD"/>
</dbReference>
<evidence type="ECO:0000256" key="8">
    <source>
        <dbReference type="ARBA" id="ARBA00022786"/>
    </source>
</evidence>
<feature type="region of interest" description="Disordered" evidence="12">
    <location>
        <begin position="171"/>
        <end position="218"/>
    </location>
</feature>
<gene>
    <name evidence="14" type="ORF">CBR_g44551</name>
</gene>
<evidence type="ECO:0000256" key="10">
    <source>
        <dbReference type="ARBA" id="ARBA00023136"/>
    </source>
</evidence>
<keyword evidence="9" id="KW-0862">Zinc</keyword>
<keyword evidence="10" id="KW-0472">Membrane</keyword>
<evidence type="ECO:0000256" key="6">
    <source>
        <dbReference type="ARBA" id="ARBA00022723"/>
    </source>
</evidence>